<feature type="binding site" evidence="10">
    <location>
        <begin position="108"/>
        <end position="114"/>
    </location>
    <ligand>
        <name>ATP</name>
        <dbReference type="ChEBI" id="CHEBI:30616"/>
    </ligand>
</feature>
<comment type="pathway">
    <text evidence="10 11">Cell wall biogenesis; peptidoglycan biosynthesis.</text>
</comment>
<keyword evidence="3 10" id="KW-0132">Cell division</keyword>
<evidence type="ECO:0000313" key="15">
    <source>
        <dbReference type="EMBL" id="AVP95914.1"/>
    </source>
</evidence>
<reference evidence="15 16" key="1">
    <citation type="submission" date="2018-03" db="EMBL/GenBank/DDBJ databases">
        <title>Ahniella affigens gen. nov., sp. nov., a gammaproteobacterium isolated from sandy soil near a stream.</title>
        <authorList>
            <person name="Ko Y."/>
            <person name="Kim J.-H."/>
        </authorList>
    </citation>
    <scope>NUCLEOTIDE SEQUENCE [LARGE SCALE GENOMIC DNA]</scope>
    <source>
        <strain evidence="15 16">D13</strain>
    </source>
</reference>
<dbReference type="AlphaFoldDB" id="A0A2P1PM45"/>
<feature type="domain" description="Mur ligase C-terminal" evidence="13">
    <location>
        <begin position="313"/>
        <end position="431"/>
    </location>
</feature>
<feature type="domain" description="Mur ligase central" evidence="14">
    <location>
        <begin position="106"/>
        <end position="290"/>
    </location>
</feature>
<organism evidence="15 16">
    <name type="scientific">Ahniella affigens</name>
    <dbReference type="NCBI Taxonomy" id="2021234"/>
    <lineage>
        <taxon>Bacteria</taxon>
        <taxon>Pseudomonadati</taxon>
        <taxon>Pseudomonadota</taxon>
        <taxon>Gammaproteobacteria</taxon>
        <taxon>Lysobacterales</taxon>
        <taxon>Rhodanobacteraceae</taxon>
        <taxon>Ahniella</taxon>
    </lineage>
</organism>
<dbReference type="RefSeq" id="WP_106889843.1">
    <property type="nucleotide sequence ID" value="NZ_CP027860.1"/>
</dbReference>
<keyword evidence="16" id="KW-1185">Reference proteome</keyword>
<keyword evidence="9 10" id="KW-0961">Cell wall biogenesis/degradation</keyword>
<dbReference type="HAMAP" id="MF_02019">
    <property type="entry name" value="MurF"/>
    <property type="match status" value="1"/>
</dbReference>
<reference evidence="15 16" key="2">
    <citation type="submission" date="2018-03" db="EMBL/GenBank/DDBJ databases">
        <authorList>
            <person name="Keele B.F."/>
        </authorList>
    </citation>
    <scope>NUCLEOTIDE SEQUENCE [LARGE SCALE GENOMIC DNA]</scope>
    <source>
        <strain evidence="15 16">D13</strain>
    </source>
</reference>
<dbReference type="EC" id="6.3.2.10" evidence="10 11"/>
<dbReference type="SUPFAM" id="SSF63418">
    <property type="entry name" value="MurE/MurF N-terminal domain"/>
    <property type="match status" value="1"/>
</dbReference>
<dbReference type="OrthoDB" id="9801978at2"/>
<keyword evidence="2 10" id="KW-0436">Ligase</keyword>
<keyword evidence="5 10" id="KW-0067">ATP-binding</keyword>
<dbReference type="InterPro" id="IPR035911">
    <property type="entry name" value="MurE/MurF_N"/>
</dbReference>
<dbReference type="GO" id="GO:0008360">
    <property type="term" value="P:regulation of cell shape"/>
    <property type="evidence" value="ECO:0007669"/>
    <property type="project" value="UniProtKB-KW"/>
</dbReference>
<dbReference type="GO" id="GO:0071555">
    <property type="term" value="P:cell wall organization"/>
    <property type="evidence" value="ECO:0007669"/>
    <property type="project" value="UniProtKB-KW"/>
</dbReference>
<dbReference type="InterPro" id="IPR051046">
    <property type="entry name" value="MurCDEF_CellWall_CoF430Synth"/>
</dbReference>
<sequence>MIQAMLSDLARALDRRLSGPDAELTGLSTDTRTLKPGNLFVALRGESFDGHRFLAQAKAAGAVGAVVAHIEPSVDLPQIEVGNTLHALGDIARRWRLCLPARVVAITGSNGKTTVKTMTAAILSEAGKTAATEGSLNNEIGLPQTICKLSEDDRFAVLEMGAGQPGDIEYLAAIGRPDVSLVNNIAPAHLERLGSLEGIATTKGAIYEFMQDEGIAVLNLDEPFADYFRTRIGARRTLTFALQQPADVQVQVLDAATNRIALQTPMGRIELTLQFEGRHNALNAAAAATLAMAAGANLKHVESGLSKAKPVAGRLNRQRHASGAILLDDSYNANPASIKAGIDALCLLPGEHWLALGDVKELGPSGPALHAEVGRYAKAAGVQRLYAVGDLSRQTTEGYGDGALHFDTQAALLAALAPALHAGVNLLIKGSHSSAMDRITRALMGEEPSVHAA</sequence>
<dbReference type="Pfam" id="PF02875">
    <property type="entry name" value="Mur_ligase_C"/>
    <property type="match status" value="1"/>
</dbReference>
<dbReference type="Gene3D" id="3.40.1190.10">
    <property type="entry name" value="Mur-like, catalytic domain"/>
    <property type="match status" value="1"/>
</dbReference>
<dbReference type="Gene3D" id="3.40.1390.10">
    <property type="entry name" value="MurE/MurF, N-terminal domain"/>
    <property type="match status" value="1"/>
</dbReference>
<keyword evidence="1 10" id="KW-0963">Cytoplasm</keyword>
<dbReference type="Gene3D" id="3.90.190.20">
    <property type="entry name" value="Mur ligase, C-terminal domain"/>
    <property type="match status" value="1"/>
</dbReference>
<dbReference type="InterPro" id="IPR036565">
    <property type="entry name" value="Mur-like_cat_sf"/>
</dbReference>
<dbReference type="UniPathway" id="UPA00219"/>
<evidence type="ECO:0000256" key="9">
    <source>
        <dbReference type="ARBA" id="ARBA00023316"/>
    </source>
</evidence>
<evidence type="ECO:0000256" key="3">
    <source>
        <dbReference type="ARBA" id="ARBA00022618"/>
    </source>
</evidence>
<dbReference type="SUPFAM" id="SSF53623">
    <property type="entry name" value="MurD-like peptide ligases, catalytic domain"/>
    <property type="match status" value="1"/>
</dbReference>
<gene>
    <name evidence="10" type="primary">murF</name>
    <name evidence="15" type="ORF">C7S18_01290</name>
</gene>
<comment type="subcellular location">
    <subcellularLocation>
        <location evidence="10 11">Cytoplasm</location>
    </subcellularLocation>
</comment>
<dbReference type="InterPro" id="IPR004101">
    <property type="entry name" value="Mur_ligase_C"/>
</dbReference>
<dbReference type="Pfam" id="PF08245">
    <property type="entry name" value="Mur_ligase_M"/>
    <property type="match status" value="1"/>
</dbReference>
<proteinExistence type="inferred from homology"/>
<protein>
    <recommendedName>
        <fullName evidence="10 11">UDP-N-acetylmuramoyl-tripeptide--D-alanyl-D-alanine ligase</fullName>
        <ecNumber evidence="10 11">6.3.2.10</ecNumber>
    </recommendedName>
    <alternativeName>
        <fullName evidence="10">D-alanyl-D-alanine-adding enzyme</fullName>
    </alternativeName>
</protein>
<evidence type="ECO:0000256" key="1">
    <source>
        <dbReference type="ARBA" id="ARBA00022490"/>
    </source>
</evidence>
<dbReference type="KEGG" id="xba:C7S18_01290"/>
<evidence type="ECO:0000259" key="13">
    <source>
        <dbReference type="Pfam" id="PF02875"/>
    </source>
</evidence>
<dbReference type="InterPro" id="IPR036615">
    <property type="entry name" value="Mur_ligase_C_dom_sf"/>
</dbReference>
<comment type="function">
    <text evidence="10 11">Involved in cell wall formation. Catalyzes the final step in the synthesis of UDP-N-acetylmuramoyl-pentapeptide, the precursor of murein.</text>
</comment>
<evidence type="ECO:0000313" key="16">
    <source>
        <dbReference type="Proteomes" id="UP000241074"/>
    </source>
</evidence>
<dbReference type="EMBL" id="CP027860">
    <property type="protein sequence ID" value="AVP95914.1"/>
    <property type="molecule type" value="Genomic_DNA"/>
</dbReference>
<evidence type="ECO:0000259" key="12">
    <source>
        <dbReference type="Pfam" id="PF01225"/>
    </source>
</evidence>
<dbReference type="GO" id="GO:0005524">
    <property type="term" value="F:ATP binding"/>
    <property type="evidence" value="ECO:0007669"/>
    <property type="project" value="UniProtKB-UniRule"/>
</dbReference>
<dbReference type="GO" id="GO:0005737">
    <property type="term" value="C:cytoplasm"/>
    <property type="evidence" value="ECO:0007669"/>
    <property type="project" value="UniProtKB-SubCell"/>
</dbReference>
<dbReference type="GO" id="GO:0008766">
    <property type="term" value="F:UDP-N-acetylmuramoylalanyl-D-glutamyl-2,6-diaminopimelate-D-alanyl-D-alanine ligase activity"/>
    <property type="evidence" value="ECO:0007669"/>
    <property type="project" value="RHEA"/>
</dbReference>
<keyword evidence="4 10" id="KW-0547">Nucleotide-binding</keyword>
<evidence type="ECO:0000256" key="11">
    <source>
        <dbReference type="RuleBase" id="RU004136"/>
    </source>
</evidence>
<dbReference type="InterPro" id="IPR000713">
    <property type="entry name" value="Mur_ligase_N"/>
</dbReference>
<dbReference type="InterPro" id="IPR013221">
    <property type="entry name" value="Mur_ligase_cen"/>
</dbReference>
<dbReference type="SUPFAM" id="SSF53244">
    <property type="entry name" value="MurD-like peptide ligases, peptide-binding domain"/>
    <property type="match status" value="1"/>
</dbReference>
<dbReference type="PANTHER" id="PTHR43024">
    <property type="entry name" value="UDP-N-ACETYLMURAMOYL-TRIPEPTIDE--D-ALANYL-D-ALANINE LIGASE"/>
    <property type="match status" value="1"/>
</dbReference>
<evidence type="ECO:0000256" key="6">
    <source>
        <dbReference type="ARBA" id="ARBA00022960"/>
    </source>
</evidence>
<keyword evidence="6 10" id="KW-0133">Cell shape</keyword>
<feature type="domain" description="Mur ligase N-terminal catalytic" evidence="12">
    <location>
        <begin position="24"/>
        <end position="95"/>
    </location>
</feature>
<dbReference type="GO" id="GO:0051301">
    <property type="term" value="P:cell division"/>
    <property type="evidence" value="ECO:0007669"/>
    <property type="project" value="UniProtKB-KW"/>
</dbReference>
<evidence type="ECO:0000256" key="4">
    <source>
        <dbReference type="ARBA" id="ARBA00022741"/>
    </source>
</evidence>
<dbReference type="GO" id="GO:0009252">
    <property type="term" value="P:peptidoglycan biosynthetic process"/>
    <property type="evidence" value="ECO:0007669"/>
    <property type="project" value="UniProtKB-UniRule"/>
</dbReference>
<dbReference type="InterPro" id="IPR005863">
    <property type="entry name" value="UDP-N-AcMur_synth"/>
</dbReference>
<keyword evidence="8 10" id="KW-0131">Cell cycle</keyword>
<evidence type="ECO:0000256" key="2">
    <source>
        <dbReference type="ARBA" id="ARBA00022598"/>
    </source>
</evidence>
<evidence type="ECO:0000259" key="14">
    <source>
        <dbReference type="Pfam" id="PF08245"/>
    </source>
</evidence>
<evidence type="ECO:0000256" key="10">
    <source>
        <dbReference type="HAMAP-Rule" id="MF_02019"/>
    </source>
</evidence>
<accession>A0A2P1PM45</accession>
<comment type="similarity">
    <text evidence="10">Belongs to the MurCDEF family. MurF subfamily.</text>
</comment>
<dbReference type="Proteomes" id="UP000241074">
    <property type="component" value="Chromosome"/>
</dbReference>
<evidence type="ECO:0000256" key="5">
    <source>
        <dbReference type="ARBA" id="ARBA00022840"/>
    </source>
</evidence>
<dbReference type="NCBIfam" id="TIGR01143">
    <property type="entry name" value="murF"/>
    <property type="match status" value="1"/>
</dbReference>
<name>A0A2P1PM45_9GAMM</name>
<dbReference type="Pfam" id="PF01225">
    <property type="entry name" value="Mur_ligase"/>
    <property type="match status" value="1"/>
</dbReference>
<keyword evidence="7 10" id="KW-0573">Peptidoglycan synthesis</keyword>
<dbReference type="PANTHER" id="PTHR43024:SF1">
    <property type="entry name" value="UDP-N-ACETYLMURAMOYL-TRIPEPTIDE--D-ALANYL-D-ALANINE LIGASE"/>
    <property type="match status" value="1"/>
</dbReference>
<comment type="catalytic activity">
    <reaction evidence="10 11">
        <text>D-alanyl-D-alanine + UDP-N-acetyl-alpha-D-muramoyl-L-alanyl-gamma-D-glutamyl-meso-2,6-diaminopimelate + ATP = UDP-N-acetyl-alpha-D-muramoyl-L-alanyl-gamma-D-glutamyl-meso-2,6-diaminopimeloyl-D-alanyl-D-alanine + ADP + phosphate + H(+)</text>
        <dbReference type="Rhea" id="RHEA:28374"/>
        <dbReference type="ChEBI" id="CHEBI:15378"/>
        <dbReference type="ChEBI" id="CHEBI:30616"/>
        <dbReference type="ChEBI" id="CHEBI:43474"/>
        <dbReference type="ChEBI" id="CHEBI:57822"/>
        <dbReference type="ChEBI" id="CHEBI:61386"/>
        <dbReference type="ChEBI" id="CHEBI:83905"/>
        <dbReference type="ChEBI" id="CHEBI:456216"/>
        <dbReference type="EC" id="6.3.2.10"/>
    </reaction>
</comment>
<evidence type="ECO:0000256" key="8">
    <source>
        <dbReference type="ARBA" id="ARBA00023306"/>
    </source>
</evidence>
<dbReference type="GO" id="GO:0047480">
    <property type="term" value="F:UDP-N-acetylmuramoyl-tripeptide-D-alanyl-D-alanine ligase activity"/>
    <property type="evidence" value="ECO:0007669"/>
    <property type="project" value="UniProtKB-UniRule"/>
</dbReference>
<evidence type="ECO:0000256" key="7">
    <source>
        <dbReference type="ARBA" id="ARBA00022984"/>
    </source>
</evidence>